<dbReference type="PANTHER" id="PTHR21366:SF22">
    <property type="entry name" value="VOC DOMAIN-CONTAINING PROTEIN"/>
    <property type="match status" value="1"/>
</dbReference>
<dbReference type="EMBL" id="JAJOZR010000003">
    <property type="protein sequence ID" value="MCD7108693.1"/>
    <property type="molecule type" value="Genomic_DNA"/>
</dbReference>
<dbReference type="Pfam" id="PF00903">
    <property type="entry name" value="Glyoxalase"/>
    <property type="match status" value="1"/>
</dbReference>
<dbReference type="InterPro" id="IPR029068">
    <property type="entry name" value="Glyas_Bleomycin-R_OHBP_Dase"/>
</dbReference>
<dbReference type="PANTHER" id="PTHR21366">
    <property type="entry name" value="GLYOXALASE FAMILY PROTEIN"/>
    <property type="match status" value="1"/>
</dbReference>
<sequence>MAGRTQALEGILETALYAADLDAADRFYGDVLGLERIARVDGRHVFFRCGQSVLLIFNPAETLKPAGGDALPVPTHGTTGPGHACFRVSRDQLNALRERLAADGVIIESDITWPTGARSFYFRDPAGNSLECAEPGLWSIA</sequence>
<protein>
    <submittedName>
        <fullName evidence="2">VOC family protein</fullName>
    </submittedName>
</protein>
<evidence type="ECO:0000313" key="2">
    <source>
        <dbReference type="EMBL" id="MCD7108693.1"/>
    </source>
</evidence>
<reference evidence="2" key="1">
    <citation type="submission" date="2021-12" db="EMBL/GenBank/DDBJ databases">
        <authorList>
            <person name="Li Y."/>
        </authorList>
    </citation>
    <scope>NUCLEOTIDE SEQUENCE</scope>
    <source>
        <strain evidence="2">DKSPLA3</strain>
    </source>
</reference>
<dbReference type="PROSITE" id="PS51819">
    <property type="entry name" value="VOC"/>
    <property type="match status" value="1"/>
</dbReference>
<evidence type="ECO:0000313" key="3">
    <source>
        <dbReference type="Proteomes" id="UP001139089"/>
    </source>
</evidence>
<dbReference type="AlphaFoldDB" id="A0A9X1NSX1"/>
<feature type="domain" description="VOC" evidence="1">
    <location>
        <begin position="10"/>
        <end position="135"/>
    </location>
</feature>
<organism evidence="2 3">
    <name type="scientific">Rhizobium quercicola</name>
    <dbReference type="NCBI Taxonomy" id="2901226"/>
    <lineage>
        <taxon>Bacteria</taxon>
        <taxon>Pseudomonadati</taxon>
        <taxon>Pseudomonadota</taxon>
        <taxon>Alphaproteobacteria</taxon>
        <taxon>Hyphomicrobiales</taxon>
        <taxon>Rhizobiaceae</taxon>
        <taxon>Rhizobium/Agrobacterium group</taxon>
        <taxon>Rhizobium</taxon>
    </lineage>
</organism>
<dbReference type="RefSeq" id="WP_231812868.1">
    <property type="nucleotide sequence ID" value="NZ_JAJOZR010000003.1"/>
</dbReference>
<dbReference type="InterPro" id="IPR037523">
    <property type="entry name" value="VOC_core"/>
</dbReference>
<gene>
    <name evidence="2" type="ORF">LRX75_06525</name>
</gene>
<evidence type="ECO:0000259" key="1">
    <source>
        <dbReference type="PROSITE" id="PS51819"/>
    </source>
</evidence>
<dbReference type="InterPro" id="IPR050383">
    <property type="entry name" value="GlyoxalaseI/FosfomycinResist"/>
</dbReference>
<comment type="caution">
    <text evidence="2">The sequence shown here is derived from an EMBL/GenBank/DDBJ whole genome shotgun (WGS) entry which is preliminary data.</text>
</comment>
<dbReference type="SUPFAM" id="SSF54593">
    <property type="entry name" value="Glyoxalase/Bleomycin resistance protein/Dihydroxybiphenyl dioxygenase"/>
    <property type="match status" value="1"/>
</dbReference>
<dbReference type="Proteomes" id="UP001139089">
    <property type="component" value="Unassembled WGS sequence"/>
</dbReference>
<accession>A0A9X1NSX1</accession>
<dbReference type="Gene3D" id="3.10.180.10">
    <property type="entry name" value="2,3-Dihydroxybiphenyl 1,2-Dioxygenase, domain 1"/>
    <property type="match status" value="1"/>
</dbReference>
<name>A0A9X1NSX1_9HYPH</name>
<proteinExistence type="predicted"/>
<keyword evidence="3" id="KW-1185">Reference proteome</keyword>
<dbReference type="InterPro" id="IPR004360">
    <property type="entry name" value="Glyas_Fos-R_dOase_dom"/>
</dbReference>